<dbReference type="EMBL" id="JBHULU010000013">
    <property type="protein sequence ID" value="MFD2514217.1"/>
    <property type="molecule type" value="Genomic_DNA"/>
</dbReference>
<evidence type="ECO:0000313" key="2">
    <source>
        <dbReference type="Proteomes" id="UP001597544"/>
    </source>
</evidence>
<proteinExistence type="predicted"/>
<protein>
    <submittedName>
        <fullName evidence="1">Uncharacterized protein</fullName>
    </submittedName>
</protein>
<sequence length="340" mass="40167">MKDFQILCIAHYLKERFDIDDANFESFFIRLEQVMAYTRYERDKEEGFNGIDKVRRVYENSNKELKVSSSLSDQILSNQKAYGIWGKYTRPFSDMHFTSDSSFIEVFESKIERNNEFIKQVSKLKKKEKDQTSVISKGKLRFFYDLLEKPEQTEKELFTTKLLDDTCNKELFQMFASNKELLNLSFYDLLQALSSRTNNDKLQYALQLIYNTEKVLSPLNRVFRYLQTQSFWKQEEIEKNSFIDSCRIEVDTTLLDDTPKQLASLLKNDSNWELVVGLTRRNEEVSLKRGSAPWIQQNAAGIEVNHFEGASFSRNYDPTLHNDNYYFLNTYVSLFKQLDN</sequence>
<dbReference type="RefSeq" id="WP_377506355.1">
    <property type="nucleotide sequence ID" value="NZ_JBHULU010000013.1"/>
</dbReference>
<accession>A0ABW5IMQ2</accession>
<comment type="caution">
    <text evidence="1">The sequence shown here is derived from an EMBL/GenBank/DDBJ whole genome shotgun (WGS) entry which is preliminary data.</text>
</comment>
<gene>
    <name evidence="1" type="ORF">ACFSRY_10090</name>
</gene>
<reference evidence="2" key="1">
    <citation type="journal article" date="2019" name="Int. J. Syst. Evol. Microbiol.">
        <title>The Global Catalogue of Microorganisms (GCM) 10K type strain sequencing project: providing services to taxonomists for standard genome sequencing and annotation.</title>
        <authorList>
            <consortium name="The Broad Institute Genomics Platform"/>
            <consortium name="The Broad Institute Genome Sequencing Center for Infectious Disease"/>
            <person name="Wu L."/>
            <person name="Ma J."/>
        </authorList>
    </citation>
    <scope>NUCLEOTIDE SEQUENCE [LARGE SCALE GENOMIC DNA]</scope>
    <source>
        <strain evidence="2">KCTC 42498</strain>
    </source>
</reference>
<name>A0ABW5IMQ2_9BACT</name>
<keyword evidence="2" id="KW-1185">Reference proteome</keyword>
<evidence type="ECO:0000313" key="1">
    <source>
        <dbReference type="EMBL" id="MFD2514217.1"/>
    </source>
</evidence>
<dbReference type="Proteomes" id="UP001597544">
    <property type="component" value="Unassembled WGS sequence"/>
</dbReference>
<organism evidence="1 2">
    <name type="scientific">Pontibacter locisalis</name>
    <dbReference type="NCBI Taxonomy" id="1719035"/>
    <lineage>
        <taxon>Bacteria</taxon>
        <taxon>Pseudomonadati</taxon>
        <taxon>Bacteroidota</taxon>
        <taxon>Cytophagia</taxon>
        <taxon>Cytophagales</taxon>
        <taxon>Hymenobacteraceae</taxon>
        <taxon>Pontibacter</taxon>
    </lineage>
</organism>